<name>A0AAV6LK76_9ERIC</name>
<comment type="caution">
    <text evidence="1">The sequence shown here is derived from an EMBL/GenBank/DDBJ whole genome shotgun (WGS) entry which is preliminary data.</text>
</comment>
<dbReference type="AlphaFoldDB" id="A0AAV6LK76"/>
<protein>
    <submittedName>
        <fullName evidence="1">Uncharacterized protein</fullName>
    </submittedName>
</protein>
<evidence type="ECO:0000313" key="2">
    <source>
        <dbReference type="Proteomes" id="UP000823749"/>
    </source>
</evidence>
<accession>A0AAV6LK76</accession>
<organism evidence="1 2">
    <name type="scientific">Rhododendron griersonianum</name>
    <dbReference type="NCBI Taxonomy" id="479676"/>
    <lineage>
        <taxon>Eukaryota</taxon>
        <taxon>Viridiplantae</taxon>
        <taxon>Streptophyta</taxon>
        <taxon>Embryophyta</taxon>
        <taxon>Tracheophyta</taxon>
        <taxon>Spermatophyta</taxon>
        <taxon>Magnoliopsida</taxon>
        <taxon>eudicotyledons</taxon>
        <taxon>Gunneridae</taxon>
        <taxon>Pentapetalae</taxon>
        <taxon>asterids</taxon>
        <taxon>Ericales</taxon>
        <taxon>Ericaceae</taxon>
        <taxon>Ericoideae</taxon>
        <taxon>Rhodoreae</taxon>
        <taxon>Rhododendron</taxon>
    </lineage>
</organism>
<dbReference type="Proteomes" id="UP000823749">
    <property type="component" value="Chromosome 1"/>
</dbReference>
<proteinExistence type="predicted"/>
<dbReference type="EMBL" id="JACTNZ010000001">
    <property type="protein sequence ID" value="KAG5565555.1"/>
    <property type="molecule type" value="Genomic_DNA"/>
</dbReference>
<gene>
    <name evidence="1" type="ORF">RHGRI_001458</name>
</gene>
<sequence length="91" mass="10176">MILVKVADMERGKEFYVSVIYGANGNSDRRQLWGELRNAKLSIGTAAWIQLGDYNVVRKPAERLMGFSKAKTYTNLTPRSLSISVTPALKL</sequence>
<reference evidence="1" key="1">
    <citation type="submission" date="2020-08" db="EMBL/GenBank/DDBJ databases">
        <title>Plant Genome Project.</title>
        <authorList>
            <person name="Zhang R.-G."/>
        </authorList>
    </citation>
    <scope>NUCLEOTIDE SEQUENCE</scope>
    <source>
        <strain evidence="1">WSP0</strain>
        <tissue evidence="1">Leaf</tissue>
    </source>
</reference>
<keyword evidence="2" id="KW-1185">Reference proteome</keyword>
<evidence type="ECO:0000313" key="1">
    <source>
        <dbReference type="EMBL" id="KAG5565555.1"/>
    </source>
</evidence>